<evidence type="ECO:0000256" key="1">
    <source>
        <dbReference type="SAM" id="Phobius"/>
    </source>
</evidence>
<dbReference type="AlphaFoldDB" id="L7JYB2"/>
<sequence>MVSILNFTNQGNISFSSRGTPITHMSETHTLTHEELVAKNISEMIRECGFRNTVDSALDEIIRTHPKVFICVIMFLYIIAILLLGYGIRYARKSFKKSCDLRSGRNQDIGVFAVKIDSYNNENEIYTVSNSYGGIKTKNL</sequence>
<dbReference type="HOGENOM" id="CLU_1836533_0_0_1"/>
<gene>
    <name evidence="2" type="ORF">THOM_0745</name>
</gene>
<keyword evidence="1" id="KW-0472">Membrane</keyword>
<reference evidence="2 3" key="1">
    <citation type="journal article" date="2012" name="PLoS Pathog.">
        <title>The genome of the obligate intracellular parasite Trachipleistophora hominis: new insights into microsporidian genome dynamics and reductive evolution.</title>
        <authorList>
            <person name="Heinz E."/>
            <person name="Williams T.A."/>
            <person name="Nakjang S."/>
            <person name="Noel C.J."/>
            <person name="Swan D.C."/>
            <person name="Goldberg A.V."/>
            <person name="Harris S.R."/>
            <person name="Weinmaier T."/>
            <person name="Markert S."/>
            <person name="Becher D."/>
            <person name="Bernhardt J."/>
            <person name="Dagan T."/>
            <person name="Hacker C."/>
            <person name="Lucocq J.M."/>
            <person name="Schweder T."/>
            <person name="Rattei T."/>
            <person name="Hall N."/>
            <person name="Hirt R.P."/>
            <person name="Embley T.M."/>
        </authorList>
    </citation>
    <scope>NUCLEOTIDE SEQUENCE [LARGE SCALE GENOMIC DNA]</scope>
</reference>
<dbReference type="OMA" id="HMSETHT"/>
<name>L7JYB2_TRAHO</name>
<dbReference type="InParanoid" id="L7JYB2"/>
<feature type="transmembrane region" description="Helical" evidence="1">
    <location>
        <begin position="67"/>
        <end position="88"/>
    </location>
</feature>
<accession>L7JYB2</accession>
<organism evidence="2 3">
    <name type="scientific">Trachipleistophora hominis</name>
    <name type="common">Microsporidian parasite</name>
    <dbReference type="NCBI Taxonomy" id="72359"/>
    <lineage>
        <taxon>Eukaryota</taxon>
        <taxon>Fungi</taxon>
        <taxon>Fungi incertae sedis</taxon>
        <taxon>Microsporidia</taxon>
        <taxon>Pleistophoridae</taxon>
        <taxon>Trachipleistophora</taxon>
    </lineage>
</organism>
<dbReference type="Proteomes" id="UP000011185">
    <property type="component" value="Unassembled WGS sequence"/>
</dbReference>
<keyword evidence="3" id="KW-1185">Reference proteome</keyword>
<proteinExistence type="predicted"/>
<dbReference type="EMBL" id="JH993857">
    <property type="protein sequence ID" value="ELQ76295.1"/>
    <property type="molecule type" value="Genomic_DNA"/>
</dbReference>
<keyword evidence="1" id="KW-1133">Transmembrane helix</keyword>
<protein>
    <submittedName>
        <fullName evidence="2">Uncharacterized protein</fullName>
    </submittedName>
</protein>
<evidence type="ECO:0000313" key="3">
    <source>
        <dbReference type="Proteomes" id="UP000011185"/>
    </source>
</evidence>
<keyword evidence="1" id="KW-0812">Transmembrane</keyword>
<evidence type="ECO:0000313" key="2">
    <source>
        <dbReference type="EMBL" id="ELQ76295.1"/>
    </source>
</evidence>
<dbReference type="VEuPathDB" id="MicrosporidiaDB:THOM_0745"/>